<evidence type="ECO:0000313" key="2">
    <source>
        <dbReference type="EMBL" id="QJA78018.1"/>
    </source>
</evidence>
<reference evidence="2" key="1">
    <citation type="submission" date="2020-03" db="EMBL/GenBank/DDBJ databases">
        <title>The deep terrestrial virosphere.</title>
        <authorList>
            <person name="Holmfeldt K."/>
            <person name="Nilsson E."/>
            <person name="Simone D."/>
            <person name="Lopez-Fernandez M."/>
            <person name="Wu X."/>
            <person name="de Brujin I."/>
            <person name="Lundin D."/>
            <person name="Andersson A."/>
            <person name="Bertilsson S."/>
            <person name="Dopson M."/>
        </authorList>
    </citation>
    <scope>NUCLEOTIDE SEQUENCE</scope>
    <source>
        <strain evidence="2">MM415A01168</strain>
        <strain evidence="1">MM415B01321</strain>
    </source>
</reference>
<protein>
    <submittedName>
        <fullName evidence="2">Uncharacterized protein</fullName>
    </submittedName>
</protein>
<dbReference type="AlphaFoldDB" id="A0A6M3K8C1"/>
<dbReference type="EMBL" id="MT142315">
    <property type="protein sequence ID" value="QJA78018.1"/>
    <property type="molecule type" value="Genomic_DNA"/>
</dbReference>
<organism evidence="2">
    <name type="scientific">viral metagenome</name>
    <dbReference type="NCBI Taxonomy" id="1070528"/>
    <lineage>
        <taxon>unclassified sequences</taxon>
        <taxon>metagenomes</taxon>
        <taxon>organismal metagenomes</taxon>
    </lineage>
</organism>
<dbReference type="EMBL" id="MT141361">
    <property type="protein sequence ID" value="QJA59239.1"/>
    <property type="molecule type" value="Genomic_DNA"/>
</dbReference>
<proteinExistence type="predicted"/>
<name>A0A6M3K8C1_9ZZZZ</name>
<sequence length="121" mass="14525">MTKKQYYLEHKEQWKEYNRKWYAAHGDYKRQMGRDRDLEKKLVVLDYYSRGALKCTHCGIDDIDVLTIDHINGGGHQDRLVNGSKTYRYLINQDFPEGYQVLCFNCNWKKRLNQKESKKGE</sequence>
<gene>
    <name evidence="2" type="ORF">MM415A01168_0011</name>
    <name evidence="1" type="ORF">MM415B01321_0007</name>
</gene>
<accession>A0A6M3K8C1</accession>
<evidence type="ECO:0000313" key="1">
    <source>
        <dbReference type="EMBL" id="QJA59239.1"/>
    </source>
</evidence>